<dbReference type="Proteomes" id="UP000095287">
    <property type="component" value="Unplaced"/>
</dbReference>
<accession>A0A1I7YV81</accession>
<name>A0A1I7YV81_9BILA</name>
<proteinExistence type="predicted"/>
<dbReference type="AlphaFoldDB" id="A0A1I7YV81"/>
<dbReference type="WBParaSite" id="L893_g19852.t1">
    <property type="protein sequence ID" value="L893_g19852.t1"/>
    <property type="gene ID" value="L893_g19852"/>
</dbReference>
<evidence type="ECO:0000313" key="2">
    <source>
        <dbReference type="WBParaSite" id="L893_g19852.t1"/>
    </source>
</evidence>
<sequence>MRKPLSECTQGHAMLLPTADMDMRSGLQRSLGIRDIADELLWDSFDFLEQMLIVVFQKVVLPECLYVLFSDPVILMDALIGRCPSMHPIVSFIVSFNCILLLLSYYCTNSFVAQEDSFWAREVDKISVTLYTTKQEQETLRPVLRGEGPRAPGSLPGAWLTYLAIVRFLMMRIRTPPLRGGGGLTEKQRAARQRLEERKARMAKKTVDHGPTEPEVVSTPMEIVEEDAVTTMDTEQEEMAPPQVEEVVMVEPIAPADPLITPFFAPCEDYHVATATDSWQSETPGEIVHTMGHDEWLSDSAILRFLMQRLKRMNNVPNLR</sequence>
<organism evidence="1 2">
    <name type="scientific">Steinernema glaseri</name>
    <dbReference type="NCBI Taxonomy" id="37863"/>
    <lineage>
        <taxon>Eukaryota</taxon>
        <taxon>Metazoa</taxon>
        <taxon>Ecdysozoa</taxon>
        <taxon>Nematoda</taxon>
        <taxon>Chromadorea</taxon>
        <taxon>Rhabditida</taxon>
        <taxon>Tylenchina</taxon>
        <taxon>Panagrolaimomorpha</taxon>
        <taxon>Strongyloidoidea</taxon>
        <taxon>Steinernematidae</taxon>
        <taxon>Steinernema</taxon>
    </lineage>
</organism>
<protein>
    <submittedName>
        <fullName evidence="2">Transmembrane protein</fullName>
    </submittedName>
</protein>
<keyword evidence="1" id="KW-1185">Reference proteome</keyword>
<evidence type="ECO:0000313" key="1">
    <source>
        <dbReference type="Proteomes" id="UP000095287"/>
    </source>
</evidence>
<reference evidence="2" key="1">
    <citation type="submission" date="2016-11" db="UniProtKB">
        <authorList>
            <consortium name="WormBaseParasite"/>
        </authorList>
    </citation>
    <scope>IDENTIFICATION</scope>
</reference>